<feature type="compositionally biased region" description="Basic and acidic residues" evidence="1">
    <location>
        <begin position="41"/>
        <end position="51"/>
    </location>
</feature>
<dbReference type="Proteomes" id="UP000018949">
    <property type="component" value="Unassembled WGS sequence"/>
</dbReference>
<name>W4RVL3_9BACI</name>
<comment type="caution">
    <text evidence="2">The sequence shown here is derived from an EMBL/GenBank/DDBJ whole genome shotgun (WGS) entry which is preliminary data.</text>
</comment>
<organism evidence="2 3">
    <name type="scientific">Mesobacillus boroniphilus JCM 21738</name>
    <dbReference type="NCBI Taxonomy" id="1294265"/>
    <lineage>
        <taxon>Bacteria</taxon>
        <taxon>Bacillati</taxon>
        <taxon>Bacillota</taxon>
        <taxon>Bacilli</taxon>
        <taxon>Bacillales</taxon>
        <taxon>Bacillaceae</taxon>
        <taxon>Mesobacillus</taxon>
    </lineage>
</organism>
<accession>W4RVL3</accession>
<evidence type="ECO:0000313" key="2">
    <source>
        <dbReference type="EMBL" id="GAE48425.1"/>
    </source>
</evidence>
<gene>
    <name evidence="2" type="ORF">JCM21738_5544</name>
</gene>
<feature type="compositionally biased region" description="Basic residues" evidence="1">
    <location>
        <begin position="52"/>
        <end position="61"/>
    </location>
</feature>
<evidence type="ECO:0000256" key="1">
    <source>
        <dbReference type="SAM" id="MobiDB-lite"/>
    </source>
</evidence>
<sequence length="61" mass="6874">MRNGFGQIWWTSLKSSQKKSQLQTGLGKEQEKLSEPSATSDRFRGKEEKAVRGKSAKSCQK</sequence>
<dbReference type="AlphaFoldDB" id="W4RVL3"/>
<proteinExistence type="predicted"/>
<dbReference type="EMBL" id="BAUW01000192">
    <property type="protein sequence ID" value="GAE48425.1"/>
    <property type="molecule type" value="Genomic_DNA"/>
</dbReference>
<reference evidence="2 3" key="1">
    <citation type="submission" date="2013-12" db="EMBL/GenBank/DDBJ databases">
        <title>NBRP : Genome information of microbial organism related human and environment.</title>
        <authorList>
            <person name="Hattori M."/>
            <person name="Oshima K."/>
            <person name="Inaba H."/>
            <person name="Suda W."/>
            <person name="Sakamoto M."/>
            <person name="Iino T."/>
            <person name="Kitahara M."/>
            <person name="Oshida Y."/>
            <person name="Iida T."/>
            <person name="Kudo T."/>
            <person name="Itoh T."/>
            <person name="Ahmed I."/>
            <person name="Ohkuma M."/>
        </authorList>
    </citation>
    <scope>NUCLEOTIDE SEQUENCE [LARGE SCALE GENOMIC DNA]</scope>
    <source>
        <strain evidence="2 3">JCM 21738</strain>
    </source>
</reference>
<protein>
    <submittedName>
        <fullName evidence="2">Uncharacterized protein</fullName>
    </submittedName>
</protein>
<feature type="region of interest" description="Disordered" evidence="1">
    <location>
        <begin position="17"/>
        <end position="61"/>
    </location>
</feature>
<evidence type="ECO:0000313" key="3">
    <source>
        <dbReference type="Proteomes" id="UP000018949"/>
    </source>
</evidence>
<keyword evidence="3" id="KW-1185">Reference proteome</keyword>